<dbReference type="Gene3D" id="1.10.10.10">
    <property type="entry name" value="Winged helix-like DNA-binding domain superfamily/Winged helix DNA-binding domain"/>
    <property type="match status" value="1"/>
</dbReference>
<dbReference type="Proteomes" id="UP000823883">
    <property type="component" value="Unassembled WGS sequence"/>
</dbReference>
<dbReference type="InterPro" id="IPR036390">
    <property type="entry name" value="WH_DNA-bd_sf"/>
</dbReference>
<dbReference type="SMART" id="SM01134">
    <property type="entry name" value="DeoRC"/>
    <property type="match status" value="1"/>
</dbReference>
<evidence type="ECO:0000313" key="6">
    <source>
        <dbReference type="Proteomes" id="UP000823883"/>
    </source>
</evidence>
<keyword evidence="2 5" id="KW-0238">DNA-binding</keyword>
<dbReference type="PROSITE" id="PS00894">
    <property type="entry name" value="HTH_DEOR_1"/>
    <property type="match status" value="1"/>
</dbReference>
<evidence type="ECO:0000256" key="3">
    <source>
        <dbReference type="ARBA" id="ARBA00023163"/>
    </source>
</evidence>
<dbReference type="PANTHER" id="PTHR30363">
    <property type="entry name" value="HTH-TYPE TRANSCRIPTIONAL REGULATOR SRLR-RELATED"/>
    <property type="match status" value="1"/>
</dbReference>
<reference evidence="5" key="1">
    <citation type="journal article" date="2021" name="PeerJ">
        <title>Extensive microbial diversity within the chicken gut microbiome revealed by metagenomics and culture.</title>
        <authorList>
            <person name="Gilroy R."/>
            <person name="Ravi A."/>
            <person name="Getino M."/>
            <person name="Pursley I."/>
            <person name="Horton D.L."/>
            <person name="Alikhan N.F."/>
            <person name="Baker D."/>
            <person name="Gharbi K."/>
            <person name="Hall N."/>
            <person name="Watson M."/>
            <person name="Adriaenssens E.M."/>
            <person name="Foster-Nyarko E."/>
            <person name="Jarju S."/>
            <person name="Secka A."/>
            <person name="Antonio M."/>
            <person name="Oren A."/>
            <person name="Chaudhuri R.R."/>
            <person name="La Ragione R."/>
            <person name="Hildebrand F."/>
            <person name="Pallen M.J."/>
        </authorList>
    </citation>
    <scope>NUCLEOTIDE SEQUENCE</scope>
    <source>
        <strain evidence="5">CHK183-5548</strain>
    </source>
</reference>
<dbReference type="InterPro" id="IPR050313">
    <property type="entry name" value="Carb_Metab_HTH_regulators"/>
</dbReference>
<feature type="domain" description="HTH deoR-type" evidence="4">
    <location>
        <begin position="3"/>
        <end position="58"/>
    </location>
</feature>
<reference evidence="5" key="2">
    <citation type="submission" date="2021-04" db="EMBL/GenBank/DDBJ databases">
        <authorList>
            <person name="Gilroy R."/>
        </authorList>
    </citation>
    <scope>NUCLEOTIDE SEQUENCE</scope>
    <source>
        <strain evidence="5">CHK183-5548</strain>
    </source>
</reference>
<accession>A0A9D2PEH4</accession>
<dbReference type="PANTHER" id="PTHR30363:SF44">
    <property type="entry name" value="AGA OPERON TRANSCRIPTIONAL REPRESSOR-RELATED"/>
    <property type="match status" value="1"/>
</dbReference>
<evidence type="ECO:0000259" key="4">
    <source>
        <dbReference type="PROSITE" id="PS51000"/>
    </source>
</evidence>
<keyword evidence="3" id="KW-0804">Transcription</keyword>
<keyword evidence="1" id="KW-0805">Transcription regulation</keyword>
<dbReference type="InterPro" id="IPR001034">
    <property type="entry name" value="DeoR_HTH"/>
</dbReference>
<dbReference type="GO" id="GO:0003677">
    <property type="term" value="F:DNA binding"/>
    <property type="evidence" value="ECO:0007669"/>
    <property type="project" value="UniProtKB-KW"/>
</dbReference>
<dbReference type="AlphaFoldDB" id="A0A9D2PEH4"/>
<evidence type="ECO:0000313" key="5">
    <source>
        <dbReference type="EMBL" id="HJC48739.1"/>
    </source>
</evidence>
<gene>
    <name evidence="5" type="ORF">IAA04_11895</name>
</gene>
<protein>
    <submittedName>
        <fullName evidence="5">DeoR/GlpR family DNA-binding transcription regulator</fullName>
    </submittedName>
</protein>
<comment type="caution">
    <text evidence="5">The sequence shown here is derived from an EMBL/GenBank/DDBJ whole genome shotgun (WGS) entry which is preliminary data.</text>
</comment>
<dbReference type="PRINTS" id="PR00037">
    <property type="entry name" value="HTHLACR"/>
</dbReference>
<dbReference type="InterPro" id="IPR036388">
    <property type="entry name" value="WH-like_DNA-bd_sf"/>
</dbReference>
<dbReference type="EMBL" id="DWWL01000077">
    <property type="protein sequence ID" value="HJC48739.1"/>
    <property type="molecule type" value="Genomic_DNA"/>
</dbReference>
<evidence type="ECO:0000256" key="1">
    <source>
        <dbReference type="ARBA" id="ARBA00023015"/>
    </source>
</evidence>
<dbReference type="Pfam" id="PF00455">
    <property type="entry name" value="DeoRC"/>
    <property type="match status" value="1"/>
</dbReference>
<dbReference type="GO" id="GO:0003700">
    <property type="term" value="F:DNA-binding transcription factor activity"/>
    <property type="evidence" value="ECO:0007669"/>
    <property type="project" value="InterPro"/>
</dbReference>
<organism evidence="5 6">
    <name type="scientific">Candidatus Lachnoclostridium pullistercoris</name>
    <dbReference type="NCBI Taxonomy" id="2838632"/>
    <lineage>
        <taxon>Bacteria</taxon>
        <taxon>Bacillati</taxon>
        <taxon>Bacillota</taxon>
        <taxon>Clostridia</taxon>
        <taxon>Lachnospirales</taxon>
        <taxon>Lachnospiraceae</taxon>
    </lineage>
</organism>
<dbReference type="InterPro" id="IPR037171">
    <property type="entry name" value="NagB/RpiA_transferase-like"/>
</dbReference>
<dbReference type="InterPro" id="IPR018356">
    <property type="entry name" value="Tscrpt_reg_HTH_DeoR_CS"/>
</dbReference>
<evidence type="ECO:0000256" key="2">
    <source>
        <dbReference type="ARBA" id="ARBA00023125"/>
    </source>
</evidence>
<dbReference type="InterPro" id="IPR014036">
    <property type="entry name" value="DeoR-like_C"/>
</dbReference>
<dbReference type="Pfam" id="PF08220">
    <property type="entry name" value="HTH_DeoR"/>
    <property type="match status" value="1"/>
</dbReference>
<sequence>MLTIERREKIKEVLLAKKNVTVAEMAELFGVSTETIRRDFEALGSEGFLIKTYGGASLLLKKNITISQKIKSAVMKEEKQRMARAAVSLLQPNDCFFMDHSTTVFNMCDYFSDMPLTVMTNSLPVMESVTQHGGIRLCAPGGDFDQKSQAFFGIETLQYLKRHCFDYAFISCTSLDLGYGIYDSDDMIAEVHRCIIECADKVCLMADHTKFSRSAFTRTCPLTSIDLLITDQKVDEEWGNLLKEYDIQLVECIK</sequence>
<dbReference type="SUPFAM" id="SSF100950">
    <property type="entry name" value="NagB/RpiA/CoA transferase-like"/>
    <property type="match status" value="1"/>
</dbReference>
<name>A0A9D2PEH4_9FIRM</name>
<dbReference type="SUPFAM" id="SSF46785">
    <property type="entry name" value="Winged helix' DNA-binding domain"/>
    <property type="match status" value="1"/>
</dbReference>
<proteinExistence type="predicted"/>
<dbReference type="SMART" id="SM00420">
    <property type="entry name" value="HTH_DEOR"/>
    <property type="match status" value="1"/>
</dbReference>
<dbReference type="PROSITE" id="PS51000">
    <property type="entry name" value="HTH_DEOR_2"/>
    <property type="match status" value="1"/>
</dbReference>